<evidence type="ECO:0000313" key="2">
    <source>
        <dbReference type="EMBL" id="PKI60837.1"/>
    </source>
</evidence>
<reference evidence="2 3" key="1">
    <citation type="submission" date="2017-11" db="EMBL/GenBank/DDBJ databases">
        <title>De-novo sequencing of pomegranate (Punica granatum L.) genome.</title>
        <authorList>
            <person name="Akparov Z."/>
            <person name="Amiraslanov A."/>
            <person name="Hajiyeva S."/>
            <person name="Abbasov M."/>
            <person name="Kaur K."/>
            <person name="Hamwieh A."/>
            <person name="Solovyev V."/>
            <person name="Salamov A."/>
            <person name="Braich B."/>
            <person name="Kosarev P."/>
            <person name="Mahmoud A."/>
            <person name="Hajiyev E."/>
            <person name="Babayeva S."/>
            <person name="Izzatullayeva V."/>
            <person name="Mammadov A."/>
            <person name="Mammadov A."/>
            <person name="Sharifova S."/>
            <person name="Ojaghi J."/>
            <person name="Eynullazada K."/>
            <person name="Bayramov B."/>
            <person name="Abdulazimova A."/>
            <person name="Shahmuradov I."/>
        </authorList>
    </citation>
    <scope>NUCLEOTIDE SEQUENCE [LARGE SCALE GENOMIC DNA]</scope>
    <source>
        <strain evidence="3">cv. AG2017</strain>
        <tissue evidence="2">Leaf</tissue>
    </source>
</reference>
<keyword evidence="3" id="KW-1185">Reference proteome</keyword>
<proteinExistence type="predicted"/>
<protein>
    <submittedName>
        <fullName evidence="2">Uncharacterized protein</fullName>
    </submittedName>
</protein>
<organism evidence="2 3">
    <name type="scientific">Punica granatum</name>
    <name type="common">Pomegranate</name>
    <dbReference type="NCBI Taxonomy" id="22663"/>
    <lineage>
        <taxon>Eukaryota</taxon>
        <taxon>Viridiplantae</taxon>
        <taxon>Streptophyta</taxon>
        <taxon>Embryophyta</taxon>
        <taxon>Tracheophyta</taxon>
        <taxon>Spermatophyta</taxon>
        <taxon>Magnoliopsida</taxon>
        <taxon>eudicotyledons</taxon>
        <taxon>Gunneridae</taxon>
        <taxon>Pentapetalae</taxon>
        <taxon>rosids</taxon>
        <taxon>malvids</taxon>
        <taxon>Myrtales</taxon>
        <taxon>Lythraceae</taxon>
        <taxon>Punica</taxon>
    </lineage>
</organism>
<keyword evidence="1" id="KW-0732">Signal</keyword>
<name>A0A2I0JWZ7_PUNGR</name>
<dbReference type="Proteomes" id="UP000233551">
    <property type="component" value="Unassembled WGS sequence"/>
</dbReference>
<evidence type="ECO:0000256" key="1">
    <source>
        <dbReference type="SAM" id="SignalP"/>
    </source>
</evidence>
<comment type="caution">
    <text evidence="2">The sequence shown here is derived from an EMBL/GenBank/DDBJ whole genome shotgun (WGS) entry which is preliminary data.</text>
</comment>
<sequence>MWGSGKLSLGLALLRVIAYLQEFYIYQLDDLLLNAEKEVGSLTPFKTHPDPEGAWFFCSAYVDLFGWLD</sequence>
<dbReference type="EMBL" id="PGOL01001107">
    <property type="protein sequence ID" value="PKI60837.1"/>
    <property type="molecule type" value="Genomic_DNA"/>
</dbReference>
<gene>
    <name evidence="2" type="ORF">CRG98_018768</name>
</gene>
<feature type="signal peptide" evidence="1">
    <location>
        <begin position="1"/>
        <end position="18"/>
    </location>
</feature>
<dbReference type="AlphaFoldDB" id="A0A2I0JWZ7"/>
<accession>A0A2I0JWZ7</accession>
<evidence type="ECO:0000313" key="3">
    <source>
        <dbReference type="Proteomes" id="UP000233551"/>
    </source>
</evidence>
<feature type="chain" id="PRO_5014172186" evidence="1">
    <location>
        <begin position="19"/>
        <end position="69"/>
    </location>
</feature>